<protein>
    <recommendedName>
        <fullName evidence="2">Bet v I/Major latex protein domain-containing protein</fullName>
    </recommendedName>
</protein>
<evidence type="ECO:0000256" key="1">
    <source>
        <dbReference type="ARBA" id="ARBA00038242"/>
    </source>
</evidence>
<dbReference type="SMART" id="SM01037">
    <property type="entry name" value="Bet_v_1"/>
    <property type="match status" value="1"/>
</dbReference>
<reference evidence="3" key="1">
    <citation type="submission" date="2012-05" db="EMBL/GenBank/DDBJ databases">
        <authorList>
            <person name="Krishnakumar V."/>
            <person name="Cheung F."/>
            <person name="Xiao Y."/>
            <person name="Chan A."/>
            <person name="Moskal W.A."/>
            <person name="Town C.D."/>
        </authorList>
    </citation>
    <scope>NUCLEOTIDE SEQUENCE</scope>
</reference>
<dbReference type="InterPro" id="IPR023393">
    <property type="entry name" value="START-like_dom_sf"/>
</dbReference>
<dbReference type="GO" id="GO:0006952">
    <property type="term" value="P:defense response"/>
    <property type="evidence" value="ECO:0007669"/>
    <property type="project" value="InterPro"/>
</dbReference>
<dbReference type="InterPro" id="IPR000916">
    <property type="entry name" value="Bet_v_I/MLP"/>
</dbReference>
<evidence type="ECO:0000259" key="2">
    <source>
        <dbReference type="SMART" id="SM01037"/>
    </source>
</evidence>
<sequence length="155" mass="17389">MAQQTLSGKVETQIQIQAPAARFYNIFRKKLNHLPNMSADVHGAKVHKGDWENVGSVKHWDITIEGKKTIVKEKIQAVDDDNKLITYSLFDGEISEGYKSFIMTLQVTDKEIGGLVKWTIEYEKLKENITASSPDTFLAFATTVTKDIDANLVEG</sequence>
<name>I3SXL3_LOTJA</name>
<dbReference type="EMBL" id="BT145211">
    <property type="protein sequence ID" value="AFK45005.1"/>
    <property type="molecule type" value="mRNA"/>
</dbReference>
<feature type="domain" description="Bet v I/Major latex protein" evidence="2">
    <location>
        <begin position="5"/>
        <end position="155"/>
    </location>
</feature>
<dbReference type="AlphaFoldDB" id="I3SXL3"/>
<organism evidence="3">
    <name type="scientific">Lotus japonicus</name>
    <name type="common">Lotus corniculatus var. japonicus</name>
    <dbReference type="NCBI Taxonomy" id="34305"/>
    <lineage>
        <taxon>Eukaryota</taxon>
        <taxon>Viridiplantae</taxon>
        <taxon>Streptophyta</taxon>
        <taxon>Embryophyta</taxon>
        <taxon>Tracheophyta</taxon>
        <taxon>Spermatophyta</taxon>
        <taxon>Magnoliopsida</taxon>
        <taxon>eudicotyledons</taxon>
        <taxon>Gunneridae</taxon>
        <taxon>Pentapetalae</taxon>
        <taxon>rosids</taxon>
        <taxon>fabids</taxon>
        <taxon>Fabales</taxon>
        <taxon>Fabaceae</taxon>
        <taxon>Papilionoideae</taxon>
        <taxon>50 kb inversion clade</taxon>
        <taxon>NPAAA clade</taxon>
        <taxon>Hologalegina</taxon>
        <taxon>robinioid clade</taxon>
        <taxon>Loteae</taxon>
        <taxon>Lotus</taxon>
    </lineage>
</organism>
<dbReference type="PANTHER" id="PTHR31338:SF16">
    <property type="entry name" value="POLYKETIDE CYCLASE_DEHYDRASE AND LIPID TRANSPORT SUPERFAMILY PROTEIN"/>
    <property type="match status" value="1"/>
</dbReference>
<dbReference type="SUPFAM" id="SSF55961">
    <property type="entry name" value="Bet v1-like"/>
    <property type="match status" value="1"/>
</dbReference>
<dbReference type="InterPro" id="IPR052006">
    <property type="entry name" value="MLP-like"/>
</dbReference>
<dbReference type="PANTHER" id="PTHR31338">
    <property type="entry name" value="POLYKETIDE CYCLASE/DEHYDRASE AND LIPID TRANSPORT SUPERFAMILY PROTEIN"/>
    <property type="match status" value="1"/>
</dbReference>
<comment type="similarity">
    <text evidence="1">Belongs to the MLP family.</text>
</comment>
<accession>I3SXL3</accession>
<dbReference type="Gene3D" id="3.30.530.20">
    <property type="match status" value="1"/>
</dbReference>
<evidence type="ECO:0000313" key="3">
    <source>
        <dbReference type="EMBL" id="AFK45005.1"/>
    </source>
</evidence>
<dbReference type="CDD" id="cd07816">
    <property type="entry name" value="Bet_v1-like"/>
    <property type="match status" value="1"/>
</dbReference>
<proteinExistence type="evidence at transcript level"/>
<dbReference type="Pfam" id="PF00407">
    <property type="entry name" value="Bet_v_1"/>
    <property type="match status" value="1"/>
</dbReference>